<name>A0ACC6V128_9CREN</name>
<evidence type="ECO:0000313" key="2">
    <source>
        <dbReference type="Proteomes" id="UP000033636"/>
    </source>
</evidence>
<organism evidence="1 2">
    <name type="scientific">Thermoproteus sp. AZ2</name>
    <dbReference type="NCBI Taxonomy" id="1609232"/>
    <lineage>
        <taxon>Archaea</taxon>
        <taxon>Thermoproteota</taxon>
        <taxon>Thermoprotei</taxon>
        <taxon>Thermoproteales</taxon>
        <taxon>Thermoproteaceae</taxon>
        <taxon>Thermoproteus</taxon>
    </lineage>
</organism>
<dbReference type="Proteomes" id="UP000033636">
    <property type="component" value="Unassembled WGS sequence"/>
</dbReference>
<reference evidence="1" key="1">
    <citation type="submission" date="2024-07" db="EMBL/GenBank/DDBJ databases">
        <title>Metagenome and Metagenome-Assembled Genomes of Archaea from a hot spring from the geothermal field of Los Azufres, Mexico.</title>
        <authorList>
            <person name="Marin-Paredes R."/>
            <person name="Martinez-Romero E."/>
            <person name="Servin-Garciduenas L.E."/>
        </authorList>
    </citation>
    <scope>NUCLEOTIDE SEQUENCE</scope>
</reference>
<dbReference type="EMBL" id="JZWT02000011">
    <property type="protein sequence ID" value="MFB6490627.1"/>
    <property type="molecule type" value="Genomic_DNA"/>
</dbReference>
<accession>A0ACC6V128</accession>
<evidence type="ECO:0000313" key="1">
    <source>
        <dbReference type="EMBL" id="MFB6490627.1"/>
    </source>
</evidence>
<sequence length="568" mass="62824">MELLIERLLLVKSATAPSASPKGAIYYLSDVLGQYNIWRFDGRRHDALFPWDGRISAFSISPKGDVAFAADVGGDERWRLHLYVEDSVRPIALEGVNNLGSWDPEGRRLAYTSTAQDPANFCVYVYDSEKGESRKLADLPGINVVTDWGAAGILVHHAESSRDGDIYLVKDGEAKNLTKHSGEEINAGAKFLGDNKIIYLTNRGSEHVGLAVMDLTSGEAKYLVQLDREIEAFDVWGNYVAFAVNEDGFSSLYIYHLPTGLTHKVAIPPGVVTSLSWRYGRLVFSLSGPRIGHEVFAYAAEVRQLTDSPKFGLDFSQNAVPEAVKYKASDGLEVPALLYKPAGSPPYRAVVWLHGGPESQERPDFDPVVQLLVRLGYLVAAPNFRGSAGYGRTYLRLDDGEKRLDAVRDVADFVKWLQEQGLASGKPCAMGGSYGGYLTLMSLALYPDLWSCGVEVAGITNLATFLERTAPWRRRHREAEYGRLEDRGLLERLSPTTYVDRIAAPLLVIHGVNDIRVPISEAEQLVERLKALGRAVEFLRLEGEGHVLSTQGRARAYRAAAEFIRKYL</sequence>
<comment type="caution">
    <text evidence="1">The sequence shown here is derived from an EMBL/GenBank/DDBJ whole genome shotgun (WGS) entry which is preliminary data.</text>
</comment>
<gene>
    <name evidence="1" type="ORF">TU35_005175</name>
</gene>
<proteinExistence type="predicted"/>
<protein>
    <submittedName>
        <fullName evidence="1">S9 family peptidase</fullName>
    </submittedName>
</protein>